<keyword evidence="2" id="KW-1133">Transmembrane helix</keyword>
<evidence type="ECO:0000256" key="3">
    <source>
        <dbReference type="SAM" id="SignalP"/>
    </source>
</evidence>
<feature type="chain" id="PRO_5036766487" evidence="3">
    <location>
        <begin position="27"/>
        <end position="226"/>
    </location>
</feature>
<dbReference type="GeneID" id="119740322"/>
<sequence length="226" mass="23201">MAATLTVGLLCFVATVITVLPPMADSSPISLEDGRPNARRVYWALNQEDESSEDGAQTYGGEQKEAGDSSEEVGGGGWGPDPPVRPPVEPSQGPGTSNPNPGPETPDGGGPVTQAPSPSMAPPQPATMPPVTAPTTPPRGDGGTGIGSFAPRQAVERAPNVLPLPNPPKINNNIAAISKEVEVPTNRNRVRVPLGALLTVVVIGGLVVVMAVGGVAYFFATRVRIH</sequence>
<feature type="signal peptide" evidence="3">
    <location>
        <begin position="1"/>
        <end position="26"/>
    </location>
</feature>
<reference evidence="4" key="1">
    <citation type="submission" date="2022-11" db="UniProtKB">
        <authorList>
            <consortium name="EnsemblMetazoa"/>
        </authorList>
    </citation>
    <scope>IDENTIFICATION</scope>
</reference>
<dbReference type="OMA" id="NARRVYW"/>
<protein>
    <submittedName>
        <fullName evidence="4">Uncharacterized protein</fullName>
    </submittedName>
</protein>
<name>A0A914B6S2_PATMI</name>
<keyword evidence="2" id="KW-0812">Transmembrane</keyword>
<keyword evidence="3" id="KW-0732">Signal</keyword>
<feature type="compositionally biased region" description="Pro residues" evidence="1">
    <location>
        <begin position="119"/>
        <end position="137"/>
    </location>
</feature>
<dbReference type="AlphaFoldDB" id="A0A914B6S2"/>
<evidence type="ECO:0000256" key="1">
    <source>
        <dbReference type="SAM" id="MobiDB-lite"/>
    </source>
</evidence>
<feature type="transmembrane region" description="Helical" evidence="2">
    <location>
        <begin position="194"/>
        <end position="220"/>
    </location>
</feature>
<organism evidence="4 5">
    <name type="scientific">Patiria miniata</name>
    <name type="common">Bat star</name>
    <name type="synonym">Asterina miniata</name>
    <dbReference type="NCBI Taxonomy" id="46514"/>
    <lineage>
        <taxon>Eukaryota</taxon>
        <taxon>Metazoa</taxon>
        <taxon>Echinodermata</taxon>
        <taxon>Eleutherozoa</taxon>
        <taxon>Asterozoa</taxon>
        <taxon>Asteroidea</taxon>
        <taxon>Valvatacea</taxon>
        <taxon>Valvatida</taxon>
        <taxon>Asterinidae</taxon>
        <taxon>Patiria</taxon>
    </lineage>
</organism>
<feature type="compositionally biased region" description="Pro residues" evidence="1">
    <location>
        <begin position="80"/>
        <end position="89"/>
    </location>
</feature>
<proteinExistence type="predicted"/>
<keyword evidence="5" id="KW-1185">Reference proteome</keyword>
<accession>A0A914B6S2</accession>
<dbReference type="EnsemblMetazoa" id="XM_038215587.1">
    <property type="protein sequence ID" value="XP_038071515.1"/>
    <property type="gene ID" value="LOC119740322"/>
</dbReference>
<keyword evidence="2" id="KW-0472">Membrane</keyword>
<dbReference type="RefSeq" id="XP_038071515.1">
    <property type="nucleotide sequence ID" value="XM_038215587.1"/>
</dbReference>
<dbReference type="Proteomes" id="UP000887568">
    <property type="component" value="Unplaced"/>
</dbReference>
<evidence type="ECO:0000313" key="4">
    <source>
        <dbReference type="EnsemblMetazoa" id="XP_038071515.1"/>
    </source>
</evidence>
<evidence type="ECO:0000256" key="2">
    <source>
        <dbReference type="SAM" id="Phobius"/>
    </source>
</evidence>
<feature type="region of interest" description="Disordered" evidence="1">
    <location>
        <begin position="42"/>
        <end position="149"/>
    </location>
</feature>
<evidence type="ECO:0000313" key="5">
    <source>
        <dbReference type="Proteomes" id="UP000887568"/>
    </source>
</evidence>